<accession>A0A0K8J281</accession>
<dbReference type="PANTHER" id="PTHR35007:SF1">
    <property type="entry name" value="PILUS ASSEMBLY PROTEIN"/>
    <property type="match status" value="1"/>
</dbReference>
<dbReference type="GO" id="GO:0005886">
    <property type="term" value="C:plasma membrane"/>
    <property type="evidence" value="ECO:0007669"/>
    <property type="project" value="UniProtKB-SubCell"/>
</dbReference>
<evidence type="ECO:0000313" key="8">
    <source>
        <dbReference type="EMBL" id="CUH91607.1"/>
    </source>
</evidence>
<organism evidence="8 9">
    <name type="scientific">Herbinix luporum</name>
    <dbReference type="NCBI Taxonomy" id="1679721"/>
    <lineage>
        <taxon>Bacteria</taxon>
        <taxon>Bacillati</taxon>
        <taxon>Bacillota</taxon>
        <taxon>Clostridia</taxon>
        <taxon>Lachnospirales</taxon>
        <taxon>Lachnospiraceae</taxon>
        <taxon>Herbinix</taxon>
    </lineage>
</organism>
<name>A0A0K8J281_9FIRM</name>
<dbReference type="PANTHER" id="PTHR35007">
    <property type="entry name" value="INTEGRAL MEMBRANE PROTEIN-RELATED"/>
    <property type="match status" value="1"/>
</dbReference>
<evidence type="ECO:0000259" key="7">
    <source>
        <dbReference type="Pfam" id="PF00482"/>
    </source>
</evidence>
<comment type="subcellular location">
    <subcellularLocation>
        <location evidence="1">Cell membrane</location>
        <topology evidence="1">Multi-pass membrane protein</topology>
    </subcellularLocation>
</comment>
<evidence type="ECO:0000256" key="2">
    <source>
        <dbReference type="ARBA" id="ARBA00022475"/>
    </source>
</evidence>
<feature type="transmembrane region" description="Helical" evidence="6">
    <location>
        <begin position="206"/>
        <end position="225"/>
    </location>
</feature>
<keyword evidence="9" id="KW-1185">Reference proteome</keyword>
<keyword evidence="3 6" id="KW-0812">Transmembrane</keyword>
<evidence type="ECO:0000256" key="5">
    <source>
        <dbReference type="ARBA" id="ARBA00023136"/>
    </source>
</evidence>
<sequence>MIEKESIRIIIEGFIGVIILGFLFYRSIIGIIFLSPLIILYYQKKRKVIIAKRKLQLNIEFRDGINSLSAALSAGYSVEQGFTEALLDLKSMYPKGAMIINEFAYITKQIQMNIPVEKALRDFASRSGIEDIISFSEVFSTAKRTGGDLTKIIKTTTDIISNKIEVKREIVTLIAAKKFEANIMKIVPAGILCYLSLSSPEMLKPLYHNLFGILIMTFILGVYLCSYKLIDKIVDIEV</sequence>
<dbReference type="KEGG" id="hsd:SD1D_0044"/>
<reference evidence="9" key="1">
    <citation type="submission" date="2015-09" db="EMBL/GenBank/DDBJ databases">
        <authorList>
            <person name="Wibberg D."/>
        </authorList>
    </citation>
    <scope>NUCLEOTIDE SEQUENCE [LARGE SCALE GENOMIC DNA]</scope>
    <source>
        <strain evidence="9">SD1D</strain>
    </source>
</reference>
<evidence type="ECO:0000256" key="6">
    <source>
        <dbReference type="SAM" id="Phobius"/>
    </source>
</evidence>
<evidence type="ECO:0000313" key="9">
    <source>
        <dbReference type="Proteomes" id="UP000196053"/>
    </source>
</evidence>
<dbReference type="Pfam" id="PF00482">
    <property type="entry name" value="T2SSF"/>
    <property type="match status" value="1"/>
</dbReference>
<proteinExistence type="predicted"/>
<keyword evidence="2" id="KW-1003">Cell membrane</keyword>
<evidence type="ECO:0000256" key="1">
    <source>
        <dbReference type="ARBA" id="ARBA00004651"/>
    </source>
</evidence>
<dbReference type="EMBL" id="LN879430">
    <property type="protein sequence ID" value="CUH91607.1"/>
    <property type="molecule type" value="Genomic_DNA"/>
</dbReference>
<dbReference type="OrthoDB" id="9796142at2"/>
<evidence type="ECO:0000256" key="3">
    <source>
        <dbReference type="ARBA" id="ARBA00022692"/>
    </source>
</evidence>
<dbReference type="Proteomes" id="UP000196053">
    <property type="component" value="Chromosome I"/>
</dbReference>
<dbReference type="RefSeq" id="WP_058257064.1">
    <property type="nucleotide sequence ID" value="NZ_DUPS01000020.1"/>
</dbReference>
<evidence type="ECO:0000256" key="4">
    <source>
        <dbReference type="ARBA" id="ARBA00022989"/>
    </source>
</evidence>
<keyword evidence="5 6" id="KW-0472">Membrane</keyword>
<feature type="transmembrane region" description="Helical" evidence="6">
    <location>
        <begin position="14"/>
        <end position="42"/>
    </location>
</feature>
<gene>
    <name evidence="8" type="ORF">SD1D_0044</name>
</gene>
<keyword evidence="4 6" id="KW-1133">Transmembrane helix</keyword>
<feature type="domain" description="Type II secretion system protein GspF" evidence="7">
    <location>
        <begin position="66"/>
        <end position="195"/>
    </location>
</feature>
<dbReference type="AlphaFoldDB" id="A0A0K8J281"/>
<protein>
    <submittedName>
        <fullName evidence="8">Putative membrane protein</fullName>
    </submittedName>
</protein>
<dbReference type="InterPro" id="IPR018076">
    <property type="entry name" value="T2SS_GspF_dom"/>
</dbReference>